<dbReference type="PaxDb" id="2903-EOD08863"/>
<evidence type="ECO:0000256" key="13">
    <source>
        <dbReference type="RuleBase" id="RU004241"/>
    </source>
</evidence>
<sequence>MITADPDIGPTMVRLAWHSSGTYDKMSKTGGSGGGTIRFKEELAHGGDRATYPRYSSPLHLTLLAPPSEAHCSISYADLYTLAGATAIEAAGGPTVTVPDADKGSPAKTLSHLRMDIFYRMGFDDREIVALSGAHALGRRRIPHALGRCHPDASGYSGPWTPTPTVLTNGYYALLLSLPWTLKEWDGPMQFEDPSGKLMMLPSDIALIQDKKMRQYVQMYAKDKELFFKEFAAAFQKLEELGTKNLKTVALA</sequence>
<dbReference type="PANTHER" id="PTHR31356">
    <property type="entry name" value="THYLAKOID LUMENAL 29 KDA PROTEIN, CHLOROPLASTIC-RELATED"/>
    <property type="match status" value="1"/>
</dbReference>
<dbReference type="PROSITE" id="PS50873">
    <property type="entry name" value="PEROXIDASE_4"/>
    <property type="match status" value="1"/>
</dbReference>
<dbReference type="PROSITE" id="PS00435">
    <property type="entry name" value="PEROXIDASE_1"/>
    <property type="match status" value="1"/>
</dbReference>
<dbReference type="RefSeq" id="XP_005761292.1">
    <property type="nucleotide sequence ID" value="XM_005761235.1"/>
</dbReference>
<keyword evidence="9" id="KW-0496">Mitochondrion</keyword>
<evidence type="ECO:0000256" key="6">
    <source>
        <dbReference type="ARBA" id="ARBA00022946"/>
    </source>
</evidence>
<accession>A0A0D3IC78</accession>
<name>A0A0D3IC78_EMIH1</name>
<dbReference type="GO" id="GO:0005758">
    <property type="term" value="C:mitochondrial intermembrane space"/>
    <property type="evidence" value="ECO:0007669"/>
    <property type="project" value="UniProtKB-SubCell"/>
</dbReference>
<evidence type="ECO:0000256" key="2">
    <source>
        <dbReference type="ARBA" id="ARBA00004569"/>
    </source>
</evidence>
<evidence type="ECO:0000256" key="9">
    <source>
        <dbReference type="ARBA" id="ARBA00023128"/>
    </source>
</evidence>
<dbReference type="GO" id="GO:0042744">
    <property type="term" value="P:hydrogen peroxide catabolic process"/>
    <property type="evidence" value="ECO:0007669"/>
    <property type="project" value="TreeGrafter"/>
</dbReference>
<proteinExistence type="inferred from homology"/>
<keyword evidence="7" id="KW-0560">Oxidoreductase</keyword>
<dbReference type="InterPro" id="IPR002016">
    <property type="entry name" value="Haem_peroxidase"/>
</dbReference>
<dbReference type="GO" id="GO:0004130">
    <property type="term" value="F:cytochrome-c peroxidase activity"/>
    <property type="evidence" value="ECO:0007669"/>
    <property type="project" value="UniProtKB-EC"/>
</dbReference>
<organism evidence="15 16">
    <name type="scientific">Emiliania huxleyi (strain CCMP1516)</name>
    <dbReference type="NCBI Taxonomy" id="280463"/>
    <lineage>
        <taxon>Eukaryota</taxon>
        <taxon>Haptista</taxon>
        <taxon>Haptophyta</taxon>
        <taxon>Prymnesiophyceae</taxon>
        <taxon>Isochrysidales</taxon>
        <taxon>Noelaerhabdaceae</taxon>
        <taxon>Emiliania</taxon>
    </lineage>
</organism>
<dbReference type="GO" id="GO:0005759">
    <property type="term" value="C:mitochondrial matrix"/>
    <property type="evidence" value="ECO:0007669"/>
    <property type="project" value="UniProtKB-SubCell"/>
</dbReference>
<dbReference type="InterPro" id="IPR019793">
    <property type="entry name" value="Peroxidases_heam-ligand_BS"/>
</dbReference>
<dbReference type="Proteomes" id="UP000013827">
    <property type="component" value="Unassembled WGS sequence"/>
</dbReference>
<dbReference type="InterPro" id="IPR010255">
    <property type="entry name" value="Haem_peroxidase_sf"/>
</dbReference>
<evidence type="ECO:0000256" key="11">
    <source>
        <dbReference type="ARBA" id="ARBA00040313"/>
    </source>
</evidence>
<evidence type="ECO:0000256" key="10">
    <source>
        <dbReference type="ARBA" id="ARBA00039063"/>
    </source>
</evidence>
<dbReference type="OMA" id="MGKCYPK"/>
<dbReference type="KEGG" id="ehx:EMIHUDRAFT_68109"/>
<evidence type="ECO:0000256" key="1">
    <source>
        <dbReference type="ARBA" id="ARBA00004305"/>
    </source>
</evidence>
<feature type="domain" description="Plant heme peroxidase family profile" evidence="14">
    <location>
        <begin position="1"/>
        <end position="252"/>
    </location>
</feature>
<dbReference type="Pfam" id="PF00141">
    <property type="entry name" value="peroxidase"/>
    <property type="match status" value="1"/>
</dbReference>
<dbReference type="SUPFAM" id="SSF48113">
    <property type="entry name" value="Heme-dependent peroxidases"/>
    <property type="match status" value="1"/>
</dbReference>
<keyword evidence="4" id="KW-0349">Heme</keyword>
<protein>
    <recommendedName>
        <fullName evidence="11">Cytochrome c peroxidase, mitochondrial</fullName>
        <ecNumber evidence="10">1.11.1.5</ecNumber>
    </recommendedName>
</protein>
<keyword evidence="8" id="KW-0408">Iron</keyword>
<dbReference type="Gene3D" id="1.10.520.10">
    <property type="match status" value="1"/>
</dbReference>
<dbReference type="InterPro" id="IPR002207">
    <property type="entry name" value="Peroxidase_I"/>
</dbReference>
<comment type="catalytic activity">
    <reaction evidence="12">
        <text>2 Fe(II)-[cytochrome c] + H2O2 + 2 H(+) = 2 Fe(III)-[cytochrome c] + 2 H2O</text>
        <dbReference type="Rhea" id="RHEA:16581"/>
        <dbReference type="Rhea" id="RHEA-COMP:10350"/>
        <dbReference type="Rhea" id="RHEA-COMP:14399"/>
        <dbReference type="ChEBI" id="CHEBI:15377"/>
        <dbReference type="ChEBI" id="CHEBI:15378"/>
        <dbReference type="ChEBI" id="CHEBI:16240"/>
        <dbReference type="ChEBI" id="CHEBI:29033"/>
        <dbReference type="ChEBI" id="CHEBI:29034"/>
        <dbReference type="EC" id="1.11.1.5"/>
    </reaction>
</comment>
<dbReference type="PRINTS" id="PR00458">
    <property type="entry name" value="PEROXIDASE"/>
</dbReference>
<dbReference type="PROSITE" id="PS00436">
    <property type="entry name" value="PEROXIDASE_2"/>
    <property type="match status" value="1"/>
</dbReference>
<dbReference type="HOGENOM" id="CLU_036959_0_0_1"/>
<dbReference type="GO" id="GO:0034599">
    <property type="term" value="P:cellular response to oxidative stress"/>
    <property type="evidence" value="ECO:0007669"/>
    <property type="project" value="InterPro"/>
</dbReference>
<dbReference type="GO" id="GO:0000302">
    <property type="term" value="P:response to reactive oxygen species"/>
    <property type="evidence" value="ECO:0007669"/>
    <property type="project" value="TreeGrafter"/>
</dbReference>
<dbReference type="GeneID" id="17254921"/>
<evidence type="ECO:0000256" key="8">
    <source>
        <dbReference type="ARBA" id="ARBA00023004"/>
    </source>
</evidence>
<dbReference type="EC" id="1.11.1.5" evidence="10"/>
<evidence type="ECO:0000256" key="12">
    <source>
        <dbReference type="ARBA" id="ARBA00049265"/>
    </source>
</evidence>
<evidence type="ECO:0000256" key="5">
    <source>
        <dbReference type="ARBA" id="ARBA00022723"/>
    </source>
</evidence>
<keyword evidence="3" id="KW-0575">Peroxidase</keyword>
<dbReference type="GO" id="GO:0020037">
    <property type="term" value="F:heme binding"/>
    <property type="evidence" value="ECO:0007669"/>
    <property type="project" value="InterPro"/>
</dbReference>
<evidence type="ECO:0000256" key="3">
    <source>
        <dbReference type="ARBA" id="ARBA00022559"/>
    </source>
</evidence>
<dbReference type="eggNOG" id="ENOG502QR1E">
    <property type="taxonomic scope" value="Eukaryota"/>
</dbReference>
<evidence type="ECO:0000313" key="16">
    <source>
        <dbReference type="Proteomes" id="UP000013827"/>
    </source>
</evidence>
<dbReference type="PANTHER" id="PTHR31356:SF58">
    <property type="entry name" value="CYTOCHROME C PEROXIDASE, MITOCHONDRIAL"/>
    <property type="match status" value="1"/>
</dbReference>
<evidence type="ECO:0000256" key="7">
    <source>
        <dbReference type="ARBA" id="ARBA00023002"/>
    </source>
</evidence>
<dbReference type="AlphaFoldDB" id="A0A0D3IC78"/>
<reference evidence="15" key="2">
    <citation type="submission" date="2024-10" db="UniProtKB">
        <authorList>
            <consortium name="EnsemblProtists"/>
        </authorList>
    </citation>
    <scope>IDENTIFICATION</scope>
</reference>
<keyword evidence="5" id="KW-0479">Metal-binding</keyword>
<reference evidence="16" key="1">
    <citation type="journal article" date="2013" name="Nature">
        <title>Pan genome of the phytoplankton Emiliania underpins its global distribution.</title>
        <authorList>
            <person name="Read B.A."/>
            <person name="Kegel J."/>
            <person name="Klute M.J."/>
            <person name="Kuo A."/>
            <person name="Lefebvre S.C."/>
            <person name="Maumus F."/>
            <person name="Mayer C."/>
            <person name="Miller J."/>
            <person name="Monier A."/>
            <person name="Salamov A."/>
            <person name="Young J."/>
            <person name="Aguilar M."/>
            <person name="Claverie J.M."/>
            <person name="Frickenhaus S."/>
            <person name="Gonzalez K."/>
            <person name="Herman E.K."/>
            <person name="Lin Y.C."/>
            <person name="Napier J."/>
            <person name="Ogata H."/>
            <person name="Sarno A.F."/>
            <person name="Shmutz J."/>
            <person name="Schroeder D."/>
            <person name="de Vargas C."/>
            <person name="Verret F."/>
            <person name="von Dassow P."/>
            <person name="Valentin K."/>
            <person name="Van de Peer Y."/>
            <person name="Wheeler G."/>
            <person name="Dacks J.B."/>
            <person name="Delwiche C.F."/>
            <person name="Dyhrman S.T."/>
            <person name="Glockner G."/>
            <person name="John U."/>
            <person name="Richards T."/>
            <person name="Worden A.Z."/>
            <person name="Zhang X."/>
            <person name="Grigoriev I.V."/>
            <person name="Allen A.E."/>
            <person name="Bidle K."/>
            <person name="Borodovsky M."/>
            <person name="Bowler C."/>
            <person name="Brownlee C."/>
            <person name="Cock J.M."/>
            <person name="Elias M."/>
            <person name="Gladyshev V.N."/>
            <person name="Groth M."/>
            <person name="Guda C."/>
            <person name="Hadaegh A."/>
            <person name="Iglesias-Rodriguez M.D."/>
            <person name="Jenkins J."/>
            <person name="Jones B.M."/>
            <person name="Lawson T."/>
            <person name="Leese F."/>
            <person name="Lindquist E."/>
            <person name="Lobanov A."/>
            <person name="Lomsadze A."/>
            <person name="Malik S.B."/>
            <person name="Marsh M.E."/>
            <person name="Mackinder L."/>
            <person name="Mock T."/>
            <person name="Mueller-Roeber B."/>
            <person name="Pagarete A."/>
            <person name="Parker M."/>
            <person name="Probert I."/>
            <person name="Quesneville H."/>
            <person name="Raines C."/>
            <person name="Rensing S.A."/>
            <person name="Riano-Pachon D.M."/>
            <person name="Richier S."/>
            <person name="Rokitta S."/>
            <person name="Shiraiwa Y."/>
            <person name="Soanes D.M."/>
            <person name="van der Giezen M."/>
            <person name="Wahlund T.M."/>
            <person name="Williams B."/>
            <person name="Wilson W."/>
            <person name="Wolfe G."/>
            <person name="Wurch L.L."/>
        </authorList>
    </citation>
    <scope>NUCLEOTIDE SEQUENCE</scope>
</reference>
<evidence type="ECO:0000256" key="4">
    <source>
        <dbReference type="ARBA" id="ARBA00022617"/>
    </source>
</evidence>
<dbReference type="InterPro" id="IPR044831">
    <property type="entry name" value="Ccp1-like"/>
</dbReference>
<dbReference type="Gene3D" id="1.10.420.10">
    <property type="entry name" value="Peroxidase, domain 2"/>
    <property type="match status" value="1"/>
</dbReference>
<keyword evidence="16" id="KW-1185">Reference proteome</keyword>
<dbReference type="EnsemblProtists" id="EOD08863">
    <property type="protein sequence ID" value="EOD08863"/>
    <property type="gene ID" value="EMIHUDRAFT_68109"/>
</dbReference>
<dbReference type="InterPro" id="IPR019794">
    <property type="entry name" value="Peroxidases_AS"/>
</dbReference>
<dbReference type="PRINTS" id="PR00459">
    <property type="entry name" value="ASPEROXIDASE"/>
</dbReference>
<keyword evidence="6" id="KW-0809">Transit peptide</keyword>
<evidence type="ECO:0000259" key="14">
    <source>
        <dbReference type="PROSITE" id="PS50873"/>
    </source>
</evidence>
<dbReference type="STRING" id="2903.R1BGH2"/>
<evidence type="ECO:0000313" key="15">
    <source>
        <dbReference type="EnsemblProtists" id="EOD08863"/>
    </source>
</evidence>
<comment type="subcellular location">
    <subcellularLocation>
        <location evidence="2">Mitochondrion intermembrane space</location>
    </subcellularLocation>
    <subcellularLocation>
        <location evidence="1">Mitochondrion matrix</location>
    </subcellularLocation>
</comment>
<comment type="similarity">
    <text evidence="13">Belongs to the peroxidase family.</text>
</comment>
<dbReference type="GO" id="GO:0046872">
    <property type="term" value="F:metal ion binding"/>
    <property type="evidence" value="ECO:0007669"/>
    <property type="project" value="UniProtKB-KW"/>
</dbReference>